<evidence type="ECO:0000256" key="3">
    <source>
        <dbReference type="ARBA" id="ARBA00023134"/>
    </source>
</evidence>
<dbReference type="SUPFAM" id="SSF52540">
    <property type="entry name" value="P-loop containing nucleoside triphosphate hydrolases"/>
    <property type="match status" value="1"/>
</dbReference>
<feature type="transmembrane region" description="Helical" evidence="5">
    <location>
        <begin position="452"/>
        <end position="471"/>
    </location>
</feature>
<dbReference type="Gene3D" id="3.40.50.300">
    <property type="entry name" value="P-loop containing nucleotide triphosphate hydrolases"/>
    <property type="match status" value="1"/>
</dbReference>
<dbReference type="Ensembl" id="ENSSSCT00025041743.1">
    <property type="protein sequence ID" value="ENSSSCP00025017762.1"/>
    <property type="gene ID" value="ENSSSCG00025030733.1"/>
</dbReference>
<dbReference type="CDD" id="cd01852">
    <property type="entry name" value="AIG1"/>
    <property type="match status" value="1"/>
</dbReference>
<keyword evidence="3" id="KW-0342">GTP-binding</keyword>
<evidence type="ECO:0000256" key="2">
    <source>
        <dbReference type="ARBA" id="ARBA00022741"/>
    </source>
</evidence>
<accession>A0A8D0RJ16</accession>
<feature type="region of interest" description="Disordered" evidence="4">
    <location>
        <begin position="165"/>
        <end position="185"/>
    </location>
</feature>
<dbReference type="Proteomes" id="UP000694727">
    <property type="component" value="Unplaced"/>
</dbReference>
<keyword evidence="5" id="KW-1133">Transmembrane helix</keyword>
<feature type="domain" description="AIG1-type G" evidence="6">
    <location>
        <begin position="207"/>
        <end position="411"/>
    </location>
</feature>
<dbReference type="InterPro" id="IPR006703">
    <property type="entry name" value="G_AIG1"/>
</dbReference>
<organism evidence="7 8">
    <name type="scientific">Sus scrofa</name>
    <name type="common">Pig</name>
    <dbReference type="NCBI Taxonomy" id="9823"/>
    <lineage>
        <taxon>Eukaryota</taxon>
        <taxon>Metazoa</taxon>
        <taxon>Chordata</taxon>
        <taxon>Craniata</taxon>
        <taxon>Vertebrata</taxon>
        <taxon>Euteleostomi</taxon>
        <taxon>Mammalia</taxon>
        <taxon>Eutheria</taxon>
        <taxon>Laurasiatheria</taxon>
        <taxon>Artiodactyla</taxon>
        <taxon>Suina</taxon>
        <taxon>Suidae</taxon>
        <taxon>Sus</taxon>
    </lineage>
</organism>
<dbReference type="FunFam" id="3.40.50.300:FF:000366">
    <property type="entry name" value="GTPase, IMAP family member 2"/>
    <property type="match status" value="1"/>
</dbReference>
<evidence type="ECO:0000313" key="8">
    <source>
        <dbReference type="Proteomes" id="UP000694727"/>
    </source>
</evidence>
<protein>
    <recommendedName>
        <fullName evidence="6">AIG1-type G domain-containing protein</fullName>
    </recommendedName>
</protein>
<sequence length="474" mass="51031">PLLRAHAAQGLRQAVHVVGVGGAAAVPHQILHQPHQLRHLRLLLGTRGAVVKGADAAPALGHQLPERLVLAVAHVVLQGALRQVLLAGEDHDRVRRDPVPEQRLHPPPGLLVLGREAAQLGHQEQGVGPGGCEQVAAASLLAVGVCPGDFGAEKVRGVKDIHVPLRPPAARHGTASGHRRGPEPGVKVLPAQDAVSRSEDLQAALQEPRLRLLLAGRTGAGKSSTGNSILGRKHFDSRLRATSVTRSCAVASGRWAEWDVDVLDTPDLFSSEVARTDPDCKERGRCYLLAAPGPHALLLVTQLGRFTAQDQQAWRGVKALFGDGVSAHTIVVFTRKEDLAEGSLQDYVRDSENQALRQLVAECGGRVCAFNNRATGPEQEAQVTELMRLVEDLVRDRGGAPYTNDVYRLAQALGGVSPEERLRKVAERVAQKQQGCCLQRFLCEKPKAQRTWWALALAVLAIVILIALFFFKGP</sequence>
<dbReference type="PANTHER" id="PTHR10903">
    <property type="entry name" value="GTPASE, IMAP FAMILY MEMBER-RELATED"/>
    <property type="match status" value="1"/>
</dbReference>
<dbReference type="PANTHER" id="PTHR10903:SF74">
    <property type="entry name" value="GTPASE IMAP FAMILY MEMBER 1"/>
    <property type="match status" value="1"/>
</dbReference>
<keyword evidence="5" id="KW-0812">Transmembrane</keyword>
<dbReference type="GO" id="GO:0005525">
    <property type="term" value="F:GTP binding"/>
    <property type="evidence" value="ECO:0007669"/>
    <property type="project" value="UniProtKB-KW"/>
</dbReference>
<dbReference type="AlphaFoldDB" id="A0A8D0RJ16"/>
<evidence type="ECO:0000259" key="6">
    <source>
        <dbReference type="PROSITE" id="PS51720"/>
    </source>
</evidence>
<evidence type="ECO:0000313" key="7">
    <source>
        <dbReference type="Ensembl" id="ENSSSCP00025017762.1"/>
    </source>
</evidence>
<keyword evidence="5" id="KW-0472">Membrane</keyword>
<proteinExistence type="inferred from homology"/>
<reference evidence="7" key="1">
    <citation type="submission" date="2025-08" db="UniProtKB">
        <authorList>
            <consortium name="Ensembl"/>
        </authorList>
    </citation>
    <scope>IDENTIFICATION</scope>
</reference>
<evidence type="ECO:0000256" key="4">
    <source>
        <dbReference type="SAM" id="MobiDB-lite"/>
    </source>
</evidence>
<dbReference type="InterPro" id="IPR027417">
    <property type="entry name" value="P-loop_NTPase"/>
</dbReference>
<evidence type="ECO:0000256" key="1">
    <source>
        <dbReference type="ARBA" id="ARBA00008535"/>
    </source>
</evidence>
<dbReference type="Pfam" id="PF04548">
    <property type="entry name" value="AIG1"/>
    <property type="match status" value="1"/>
</dbReference>
<evidence type="ECO:0000256" key="5">
    <source>
        <dbReference type="SAM" id="Phobius"/>
    </source>
</evidence>
<name>A0A8D0RJ16_PIG</name>
<dbReference type="InterPro" id="IPR045058">
    <property type="entry name" value="GIMA/IAN/Toc"/>
</dbReference>
<keyword evidence="2" id="KW-0547">Nucleotide-binding</keyword>
<dbReference type="PROSITE" id="PS51720">
    <property type="entry name" value="G_AIG1"/>
    <property type="match status" value="1"/>
</dbReference>
<comment type="similarity">
    <text evidence="1">Belongs to the TRAFAC class TrmE-Era-EngA-EngB-Septin-like GTPase superfamily. AIG1/Toc34/Toc159-like paraseptin GTPase family. IAN subfamily.</text>
</comment>